<reference evidence="3" key="1">
    <citation type="journal article" date="2011" name="Proc. Natl. Acad. Sci. U.S.A.">
        <title>Obligate biotrophy features unraveled by the genomic analysis of rust fungi.</title>
        <authorList>
            <person name="Duplessis S."/>
            <person name="Cuomo C.A."/>
            <person name="Lin Y.-C."/>
            <person name="Aerts A."/>
            <person name="Tisserant E."/>
            <person name="Veneault-Fourrey C."/>
            <person name="Joly D.L."/>
            <person name="Hacquard S."/>
            <person name="Amselem J."/>
            <person name="Cantarel B.L."/>
            <person name="Chiu R."/>
            <person name="Coutinho P.M."/>
            <person name="Feau N."/>
            <person name="Field M."/>
            <person name="Frey P."/>
            <person name="Gelhaye E."/>
            <person name="Goldberg J."/>
            <person name="Grabherr M.G."/>
            <person name="Kodira C.D."/>
            <person name="Kohler A."/>
            <person name="Kuees U."/>
            <person name="Lindquist E.A."/>
            <person name="Lucas S.M."/>
            <person name="Mago R."/>
            <person name="Mauceli E."/>
            <person name="Morin E."/>
            <person name="Murat C."/>
            <person name="Pangilinan J.L."/>
            <person name="Park R."/>
            <person name="Pearson M."/>
            <person name="Quesneville H."/>
            <person name="Rouhier N."/>
            <person name="Sakthikumar S."/>
            <person name="Salamov A.A."/>
            <person name="Schmutz J."/>
            <person name="Selles B."/>
            <person name="Shapiro H."/>
            <person name="Tanguay P."/>
            <person name="Tuskan G.A."/>
            <person name="Henrissat B."/>
            <person name="Van de Peer Y."/>
            <person name="Rouze P."/>
            <person name="Ellis J.G."/>
            <person name="Dodds P.N."/>
            <person name="Schein J.E."/>
            <person name="Zhong S."/>
            <person name="Hamelin R.C."/>
            <person name="Grigoriev I.V."/>
            <person name="Szabo L.J."/>
            <person name="Martin F."/>
        </authorList>
    </citation>
    <scope>NUCLEOTIDE SEQUENCE [LARGE SCALE GENOMIC DNA]</scope>
    <source>
        <strain evidence="3">98AG31 / pathotype 3-4-7</strain>
    </source>
</reference>
<organism evidence="3">
    <name type="scientific">Melampsora larici-populina (strain 98AG31 / pathotype 3-4-7)</name>
    <name type="common">Poplar leaf rust fungus</name>
    <dbReference type="NCBI Taxonomy" id="747676"/>
    <lineage>
        <taxon>Eukaryota</taxon>
        <taxon>Fungi</taxon>
        <taxon>Dikarya</taxon>
        <taxon>Basidiomycota</taxon>
        <taxon>Pucciniomycotina</taxon>
        <taxon>Pucciniomycetes</taxon>
        <taxon>Pucciniales</taxon>
        <taxon>Melampsoraceae</taxon>
        <taxon>Melampsora</taxon>
    </lineage>
</organism>
<feature type="compositionally biased region" description="Basic residues" evidence="1">
    <location>
        <begin position="24"/>
        <end position="33"/>
    </location>
</feature>
<gene>
    <name evidence="2" type="ORF">MELLADRAFT_86523</name>
</gene>
<evidence type="ECO:0000256" key="1">
    <source>
        <dbReference type="SAM" id="MobiDB-lite"/>
    </source>
</evidence>
<feature type="compositionally biased region" description="Low complexity" evidence="1">
    <location>
        <begin position="34"/>
        <end position="51"/>
    </location>
</feature>
<sequence>MRSGKKRTADPTTEPTTDTTVKSASKKARKSKKTTQSASKQSKSNQDNQASPLGDEEESPILTNEQGANNHTRDLNHIQDEQNRLRTEDNQPRTEDNQPRTEARPNPSSNQARSTQSAFTSCFPSLTPLTYEQQLENWTIADLRQAIADQKKNKSHNRTRAHQDIQNLIKIIRIGYEKRILMAALMGGVSEAVIWDLVNVAPKTVGPNRYSRFLAFGKEALKEKLPPRSDRTGWKTRNQKLSDLWDDMSKDEKNIFEDPYFFALEKLPDLSKQPADTNSYGEEEIEEDQAAQVLAPQVHQLSEDERQKYQPLFDKLVDVQKVHTTHGEPTSSDSVSTLQLKSLAAFRKAHHSFAVECQRFHINYYLTAASCDSQDGWSEVACTNAKFADWALDVLKVPEKFKVYVHGLAAAMERENKKPQPTDARRGLLTQKLNNLMIMPGQKFPKVPDPASKFLEKGWPVQIVRDEAKSTLQGFQLLRGFRGCDDRMKQSWLSDIDNGYFKLQKIPESEMLPRSTKSKKPSKKRPKKSNNKQQSTSSTLNSTATDLNLNKDTTSSLGTADNKKKKHQQKKNKRKHNIDDEEEMETETETDEEGKEEGDSSESTSGTSSDEDSSAEE</sequence>
<dbReference type="EMBL" id="GL883108">
    <property type="protein sequence ID" value="EGG06537.1"/>
    <property type="molecule type" value="Genomic_DNA"/>
</dbReference>
<feature type="compositionally biased region" description="Polar residues" evidence="1">
    <location>
        <begin position="61"/>
        <end position="70"/>
    </location>
</feature>
<evidence type="ECO:0000313" key="3">
    <source>
        <dbReference type="Proteomes" id="UP000001072"/>
    </source>
</evidence>
<dbReference type="RefSeq" id="XP_007410371.1">
    <property type="nucleotide sequence ID" value="XM_007410309.1"/>
</dbReference>
<dbReference type="HOGENOM" id="CLU_025212_3_0_1"/>
<dbReference type="OrthoDB" id="2499072at2759"/>
<dbReference type="GeneID" id="18934216"/>
<keyword evidence="3" id="KW-1185">Reference proteome</keyword>
<feature type="region of interest" description="Disordered" evidence="1">
    <location>
        <begin position="507"/>
        <end position="617"/>
    </location>
</feature>
<dbReference type="Proteomes" id="UP000001072">
    <property type="component" value="Unassembled WGS sequence"/>
</dbReference>
<feature type="compositionally biased region" description="Basic residues" evidence="1">
    <location>
        <begin position="563"/>
        <end position="576"/>
    </location>
</feature>
<feature type="compositionally biased region" description="Acidic residues" evidence="1">
    <location>
        <begin position="579"/>
        <end position="600"/>
    </location>
</feature>
<feature type="compositionally biased region" description="Low complexity" evidence="1">
    <location>
        <begin position="531"/>
        <end position="550"/>
    </location>
</feature>
<dbReference type="AlphaFoldDB" id="F4RM41"/>
<feature type="compositionally biased region" description="Basic residues" evidence="1">
    <location>
        <begin position="516"/>
        <end position="530"/>
    </location>
</feature>
<feature type="compositionally biased region" description="Basic and acidic residues" evidence="1">
    <location>
        <begin position="71"/>
        <end position="103"/>
    </location>
</feature>
<protein>
    <submittedName>
        <fullName evidence="2">Uncharacterized protein</fullName>
    </submittedName>
</protein>
<dbReference type="InParanoid" id="F4RM41"/>
<accession>F4RM41</accession>
<feature type="compositionally biased region" description="Low complexity" evidence="1">
    <location>
        <begin position="10"/>
        <end position="23"/>
    </location>
</feature>
<dbReference type="KEGG" id="mlr:MELLADRAFT_86523"/>
<proteinExistence type="predicted"/>
<dbReference type="VEuPathDB" id="FungiDB:MELLADRAFT_86523"/>
<feature type="region of interest" description="Disordered" evidence="1">
    <location>
        <begin position="1"/>
        <end position="118"/>
    </location>
</feature>
<evidence type="ECO:0000313" key="2">
    <source>
        <dbReference type="EMBL" id="EGG06537.1"/>
    </source>
</evidence>
<feature type="compositionally biased region" description="Polar residues" evidence="1">
    <location>
        <begin position="106"/>
        <end position="118"/>
    </location>
</feature>
<name>F4RM41_MELLP</name>